<comment type="caution">
    <text evidence="9">The sequence shown here is derived from an EMBL/GenBank/DDBJ whole genome shotgun (WGS) entry which is preliminary data.</text>
</comment>
<keyword evidence="6 7" id="KW-0472">Membrane</keyword>
<feature type="transmembrane region" description="Helical" evidence="7">
    <location>
        <begin position="112"/>
        <end position="134"/>
    </location>
</feature>
<sequence>MSLEKEKEVNVETAAPAVKANHLGRKLKARHLEMIAIGGTIGTGLLKKSGRTIASSGPLGALLVFALVGLQVFGVATGIGEMVTLIPVAGAFSTLPARFVNKPLGFATGWSYWINMALPGEISAIASLMTYWVPISTFPSWAWTPVFYLPLVAINSISVRGYGETEYFLALIKVVVISIFMIIATFVWFGATGGGFLGFKYWAPPIKGSNPLDQFVSFTGAFTTAFYSYSGTEMVGITAAEAENPRKSVPRAINGTFWRIIIFYVGSIFLVGVTLSPDSTFLLGKTIANSPSSTFTNKLESLWVRPKAFGKVDSRGVPYVGLYFTTLFAALGLVAGYAVGSEDVFNFLSGFVSVNTLLAWMADINRGWWFDNSWIYFGIPLFFSFFIGKAAYDGHQSGKGFTAALGLIPYEEMDFTTGLSPD</sequence>
<organism evidence="9 10">
    <name type="scientific">Rhizoclosmatium globosum</name>
    <dbReference type="NCBI Taxonomy" id="329046"/>
    <lineage>
        <taxon>Eukaryota</taxon>
        <taxon>Fungi</taxon>
        <taxon>Fungi incertae sedis</taxon>
        <taxon>Chytridiomycota</taxon>
        <taxon>Chytridiomycota incertae sedis</taxon>
        <taxon>Chytridiomycetes</taxon>
        <taxon>Chytridiales</taxon>
        <taxon>Chytriomycetaceae</taxon>
        <taxon>Rhizoclosmatium</taxon>
    </lineage>
</organism>
<dbReference type="GO" id="GO:0015171">
    <property type="term" value="F:amino acid transmembrane transporter activity"/>
    <property type="evidence" value="ECO:0007669"/>
    <property type="project" value="TreeGrafter"/>
</dbReference>
<dbReference type="InterPro" id="IPR004841">
    <property type="entry name" value="AA-permease/SLC12A_dom"/>
</dbReference>
<accession>A0A1Y2BP03</accession>
<feature type="transmembrane region" description="Helical" evidence="7">
    <location>
        <begin position="57"/>
        <end position="76"/>
    </location>
</feature>
<evidence type="ECO:0000259" key="8">
    <source>
        <dbReference type="Pfam" id="PF00324"/>
    </source>
</evidence>
<dbReference type="InterPro" id="IPR050524">
    <property type="entry name" value="APC_YAT"/>
</dbReference>
<feature type="transmembrane region" description="Helical" evidence="7">
    <location>
        <begin position="344"/>
        <end position="362"/>
    </location>
</feature>
<dbReference type="Pfam" id="PF00324">
    <property type="entry name" value="AA_permease"/>
    <property type="match status" value="2"/>
</dbReference>
<evidence type="ECO:0000256" key="7">
    <source>
        <dbReference type="SAM" id="Phobius"/>
    </source>
</evidence>
<dbReference type="PROSITE" id="PS00218">
    <property type="entry name" value="AMINO_ACID_PERMEASE_1"/>
    <property type="match status" value="1"/>
</dbReference>
<dbReference type="OrthoDB" id="3900342at2759"/>
<feature type="transmembrane region" description="Helical" evidence="7">
    <location>
        <begin position="211"/>
        <end position="229"/>
    </location>
</feature>
<dbReference type="PANTHER" id="PTHR43341:SF1">
    <property type="entry name" value="GENERAL AMINO-ACID PERMEASE GAP1"/>
    <property type="match status" value="1"/>
</dbReference>
<evidence type="ECO:0000256" key="2">
    <source>
        <dbReference type="ARBA" id="ARBA00022448"/>
    </source>
</evidence>
<feature type="transmembrane region" description="Helical" evidence="7">
    <location>
        <begin position="170"/>
        <end position="191"/>
    </location>
</feature>
<comment type="subcellular location">
    <subcellularLocation>
        <location evidence="1">Membrane</location>
        <topology evidence="1">Multi-pass membrane protein</topology>
    </subcellularLocation>
</comment>
<keyword evidence="5 7" id="KW-1133">Transmembrane helix</keyword>
<dbReference type="Proteomes" id="UP000193642">
    <property type="component" value="Unassembled WGS sequence"/>
</dbReference>
<feature type="domain" description="Amino acid permease/ SLC12A" evidence="8">
    <location>
        <begin position="31"/>
        <end position="299"/>
    </location>
</feature>
<name>A0A1Y2BP03_9FUNG</name>
<dbReference type="EMBL" id="MCGO01000055">
    <property type="protein sequence ID" value="ORY36481.1"/>
    <property type="molecule type" value="Genomic_DNA"/>
</dbReference>
<proteinExistence type="predicted"/>
<keyword evidence="2" id="KW-0813">Transport</keyword>
<feature type="transmembrane region" description="Helical" evidence="7">
    <location>
        <begin position="82"/>
        <end position="100"/>
    </location>
</feature>
<evidence type="ECO:0000313" key="10">
    <source>
        <dbReference type="Proteomes" id="UP000193642"/>
    </source>
</evidence>
<gene>
    <name evidence="9" type="ORF">BCR33DRAFT_770250</name>
</gene>
<protein>
    <recommendedName>
        <fullName evidence="8">Amino acid permease/ SLC12A domain-containing protein</fullName>
    </recommendedName>
</protein>
<dbReference type="Gene3D" id="1.20.1740.10">
    <property type="entry name" value="Amino acid/polyamine transporter I"/>
    <property type="match status" value="1"/>
</dbReference>
<evidence type="ECO:0000256" key="3">
    <source>
        <dbReference type="ARBA" id="ARBA00022692"/>
    </source>
</evidence>
<evidence type="ECO:0000256" key="6">
    <source>
        <dbReference type="ARBA" id="ARBA00023136"/>
    </source>
</evidence>
<feature type="transmembrane region" description="Helical" evidence="7">
    <location>
        <begin position="316"/>
        <end position="337"/>
    </location>
</feature>
<keyword evidence="10" id="KW-1185">Reference proteome</keyword>
<dbReference type="PIRSF" id="PIRSF006060">
    <property type="entry name" value="AA_transporter"/>
    <property type="match status" value="1"/>
</dbReference>
<evidence type="ECO:0000256" key="5">
    <source>
        <dbReference type="ARBA" id="ARBA00022989"/>
    </source>
</evidence>
<evidence type="ECO:0000256" key="1">
    <source>
        <dbReference type="ARBA" id="ARBA00004141"/>
    </source>
</evidence>
<reference evidence="9 10" key="1">
    <citation type="submission" date="2016-07" db="EMBL/GenBank/DDBJ databases">
        <title>Pervasive Adenine N6-methylation of Active Genes in Fungi.</title>
        <authorList>
            <consortium name="DOE Joint Genome Institute"/>
            <person name="Mondo S.J."/>
            <person name="Dannebaum R.O."/>
            <person name="Kuo R.C."/>
            <person name="Labutti K."/>
            <person name="Haridas S."/>
            <person name="Kuo A."/>
            <person name="Salamov A."/>
            <person name="Ahrendt S.R."/>
            <person name="Lipzen A."/>
            <person name="Sullivan W."/>
            <person name="Andreopoulos W.B."/>
            <person name="Clum A."/>
            <person name="Lindquist E."/>
            <person name="Daum C."/>
            <person name="Ramamoorthy G.K."/>
            <person name="Gryganskyi A."/>
            <person name="Culley D."/>
            <person name="Magnuson J.K."/>
            <person name="James T.Y."/>
            <person name="O'Malley M.A."/>
            <person name="Stajich J.E."/>
            <person name="Spatafora J.W."/>
            <person name="Visel A."/>
            <person name="Grigoriev I.V."/>
        </authorList>
    </citation>
    <scope>NUCLEOTIDE SEQUENCE [LARGE SCALE GENOMIC DNA]</scope>
    <source>
        <strain evidence="9 10">JEL800</strain>
    </source>
</reference>
<keyword evidence="4" id="KW-0029">Amino-acid transport</keyword>
<feature type="domain" description="Amino acid permease/ SLC12A" evidence="8">
    <location>
        <begin position="306"/>
        <end position="362"/>
    </location>
</feature>
<evidence type="ECO:0000313" key="9">
    <source>
        <dbReference type="EMBL" id="ORY36481.1"/>
    </source>
</evidence>
<dbReference type="GO" id="GO:0016020">
    <property type="term" value="C:membrane"/>
    <property type="evidence" value="ECO:0007669"/>
    <property type="project" value="UniProtKB-SubCell"/>
</dbReference>
<dbReference type="InterPro" id="IPR004840">
    <property type="entry name" value="Amino_acid_permease_CS"/>
</dbReference>
<feature type="transmembrane region" description="Helical" evidence="7">
    <location>
        <begin position="374"/>
        <end position="392"/>
    </location>
</feature>
<evidence type="ECO:0000256" key="4">
    <source>
        <dbReference type="ARBA" id="ARBA00022970"/>
    </source>
</evidence>
<feature type="transmembrane region" description="Helical" evidence="7">
    <location>
        <begin position="256"/>
        <end position="275"/>
    </location>
</feature>
<feature type="transmembrane region" description="Helical" evidence="7">
    <location>
        <begin position="140"/>
        <end position="158"/>
    </location>
</feature>
<dbReference type="AlphaFoldDB" id="A0A1Y2BP03"/>
<keyword evidence="3 7" id="KW-0812">Transmembrane</keyword>
<dbReference type="STRING" id="329046.A0A1Y2BP03"/>
<dbReference type="PANTHER" id="PTHR43341">
    <property type="entry name" value="AMINO ACID PERMEASE"/>
    <property type="match status" value="1"/>
</dbReference>